<dbReference type="Proteomes" id="UP000289555">
    <property type="component" value="Chromosome"/>
</dbReference>
<name>A0ABM7GP12_9GAMM</name>
<keyword evidence="1" id="KW-1133">Transmembrane helix</keyword>
<keyword evidence="1" id="KW-0812">Transmembrane</keyword>
<evidence type="ECO:0000256" key="1">
    <source>
        <dbReference type="SAM" id="Phobius"/>
    </source>
</evidence>
<keyword evidence="1" id="KW-0472">Membrane</keyword>
<evidence type="ECO:0000313" key="2">
    <source>
        <dbReference type="EMBL" id="BBI52466.1"/>
    </source>
</evidence>
<feature type="transmembrane region" description="Helical" evidence="1">
    <location>
        <begin position="103"/>
        <end position="124"/>
    </location>
</feature>
<proteinExistence type="predicted"/>
<reference evidence="3" key="1">
    <citation type="journal article" date="2019" name="Microbiol. Resour. Announc.">
        <title>Complete Genome Sequence of Halomonas olivaria, a Moderately Halophilic Bacterium Isolated from Olive Processing Effluents, Obtained by Nanopore Sequencing.</title>
        <authorList>
            <person name="Nagata S."/>
            <person name="Ii K.M."/>
            <person name="Tsukimi T."/>
            <person name="Miura M.C."/>
            <person name="Galipon J."/>
            <person name="Arakawa K."/>
        </authorList>
    </citation>
    <scope>NUCLEOTIDE SEQUENCE [LARGE SCALE GENOMIC DNA]</scope>
    <source>
        <strain evidence="3">TYRC17</strain>
    </source>
</reference>
<keyword evidence="3" id="KW-1185">Reference proteome</keyword>
<accession>A0ABM7GP12</accession>
<evidence type="ECO:0000313" key="3">
    <source>
        <dbReference type="Proteomes" id="UP000289555"/>
    </source>
</evidence>
<protein>
    <submittedName>
        <fullName evidence="2">Uncharacterized protein</fullName>
    </submittedName>
</protein>
<sequence length="126" mass="14826">MSEQPNPKDYYADTAYTPAKRIAWEETNSDRQQISGSRLTWYRRTQDNGTKDEYGYNNIAISNNLENKCSELGVKGKDIFEAMRVHYDNKKSFLLATVRCLKFYLLLWPLVKALFICSYLHFFFLS</sequence>
<gene>
    <name evidence="2" type="ORF">HORIV_48870</name>
</gene>
<organism evidence="2 3">
    <name type="scientific">Vreelandella olivaria</name>
    <dbReference type="NCBI Taxonomy" id="390919"/>
    <lineage>
        <taxon>Bacteria</taxon>
        <taxon>Pseudomonadati</taxon>
        <taxon>Pseudomonadota</taxon>
        <taxon>Gammaproteobacteria</taxon>
        <taxon>Oceanospirillales</taxon>
        <taxon>Halomonadaceae</taxon>
        <taxon>Vreelandella</taxon>
    </lineage>
</organism>
<dbReference type="EMBL" id="AP019416">
    <property type="protein sequence ID" value="BBI52466.1"/>
    <property type="molecule type" value="Genomic_DNA"/>
</dbReference>